<dbReference type="Proteomes" id="UP001190700">
    <property type="component" value="Unassembled WGS sequence"/>
</dbReference>
<reference evidence="2 3" key="1">
    <citation type="journal article" date="2015" name="Genome Biol. Evol.">
        <title>Comparative Genomics of a Bacterivorous Green Alga Reveals Evolutionary Causalities and Consequences of Phago-Mixotrophic Mode of Nutrition.</title>
        <authorList>
            <person name="Burns J.A."/>
            <person name="Paasch A."/>
            <person name="Narechania A."/>
            <person name="Kim E."/>
        </authorList>
    </citation>
    <scope>NUCLEOTIDE SEQUENCE [LARGE SCALE GENOMIC DNA]</scope>
    <source>
        <strain evidence="2 3">PLY_AMNH</strain>
    </source>
</reference>
<protein>
    <submittedName>
        <fullName evidence="2">Uncharacterized protein</fullName>
    </submittedName>
</protein>
<accession>A0AAE0FFE4</accession>
<proteinExistence type="predicted"/>
<organism evidence="2 3">
    <name type="scientific">Cymbomonas tetramitiformis</name>
    <dbReference type="NCBI Taxonomy" id="36881"/>
    <lineage>
        <taxon>Eukaryota</taxon>
        <taxon>Viridiplantae</taxon>
        <taxon>Chlorophyta</taxon>
        <taxon>Pyramimonadophyceae</taxon>
        <taxon>Pyramimonadales</taxon>
        <taxon>Pyramimonadaceae</taxon>
        <taxon>Cymbomonas</taxon>
    </lineage>
</organism>
<keyword evidence="3" id="KW-1185">Reference proteome</keyword>
<feature type="non-terminal residue" evidence="2">
    <location>
        <position position="1587"/>
    </location>
</feature>
<evidence type="ECO:0000313" key="2">
    <source>
        <dbReference type="EMBL" id="KAK3258358.1"/>
    </source>
</evidence>
<evidence type="ECO:0000313" key="3">
    <source>
        <dbReference type="Proteomes" id="UP001190700"/>
    </source>
</evidence>
<feature type="region of interest" description="Disordered" evidence="1">
    <location>
        <begin position="636"/>
        <end position="669"/>
    </location>
</feature>
<name>A0AAE0FFE4_9CHLO</name>
<dbReference type="EMBL" id="LGRX02019586">
    <property type="protein sequence ID" value="KAK3258358.1"/>
    <property type="molecule type" value="Genomic_DNA"/>
</dbReference>
<gene>
    <name evidence="2" type="ORF">CYMTET_32592</name>
</gene>
<sequence>MRVLKHMLATWSWAATKMTLRRRVQARVTRRSEMLRLRCCWARWSSAWRPSEMAELPNMADALTQQRGASWTYLRVMCAWREAALCCLLLADRAARVGRLHWQKLQRKTLRLVVAGWTDWKGQHRALRFFQLMGEDMPAVEGAEAQAAAAVMNEERAVRRLRQRQEMRALVFSLTAWIARVTEEAGKRELLTCMNVVTCWAAVMNEERALVFSLTAWIALMKEEAGKRELLTRMLVFSLTAWIARVTEEAGKRELLTRMNVVTCWAAVMNEERAVRRLRQRQEMRALVFSLTAWIARVTEEAGKRELLTRMNVVTCWAAVMNEERAVRRLRQRQEMRALVFSLTAWIARVTEEAGKRELLTRMNVVTCWAAVMNEERALVFSLTAWIALMKEEAGKRELLTRMNVVTCWAAVMNAERAVRRQRQRQMLAHRLRFTAQLFRAWAAFAMVLGSMYKLMGGLLRRSTLKWRQVTSEHVTQRQWTRQWHVRMVLMGALRHWRATAAEKSRQRGVHMRMSKRQCLVLWAEVAAWRSTAGRKVAHLRRWSDSVLVRRGAGVLAGACQEANGRCGDADLEAVEGRSSVVPQGGGTGKRSMARCQAAPRGASVVGLRRMPILGPQGCQQCGRVEAEAQGVPSTGAVGGYGTQTKGNRAAVRRGDGARTPGTDMGGLEGMEGEKSAARVTEEAGKRELLTHMLVFSLTAWKARVTEEIGKMELLTRMNVVTCWAALMNEERAVRRLRQRQEMRALVFSLTAWIARVTEEAGKRELLTRMLVFSLTAWIARVTEEAGKRELLTRMLVFSLTAWIARVTEEAGKRELLTRMNVVTCWAAVMNEERAVRRLRQRQMLAHRLRFTAQLFRAWAGFAMVLGSMYKLMGGLLRRSTLKWRQVTSEHVTQRQWTRQWHVRMVLMGALRHWRATAAEKSRQRGVHMRMSKRQCLVLWAEVAAWRSTAGRKVAHLRRWSDSVLVRRGAGVLAGACQEANGRCGDADLEAVEGRSSVVPQGGGTGKRSMARCQAAPRGASVVGLRRMPILGPQGCQQCGRVEAEAQGVPSTGAVGGYGTQTKGNRAAVLVEQRATVYGMLFRAWHDRAASKVAHRAAVRMATLALGRRVLRRRFLGWARCCPGWARWCRWMAADPAQRSVDRVVQMWVTKLTRASLVSWRHMAALQRTLEDYVATQLGMRVAAAFEAWMEAVHFLLARARVLTEAMLQSATRLRLKALWAWVQITAAHRTALPATRLLRLHHAPPFRTQLLLLLHTPEPRGSTHGWWPRSAERPSARWMALLQAMARRERRRAAAYSAAQWMAAAFARCLRAAALTAWQQTAQCARANQRRLARAWRVAERRKLRAFSWAWVALVAAQACQRIHVGRWRLRSRTAQQVGALLSWQIRAAGRRVHRAASSRAIRWQQERSMRRKLHGWVAVSWRLGKMRSQTLKQQKWLLRAQLVSWRGQAKLQRQARSMLGRRLKRHVWQVWAERIPRACRRREGQTRVARHAERRAGRRGMQMWQQACVELRERRHRIARAQTHATHCALRHVLSGWIRWAALEGLTLGMRHRARKFLLLDSFMWWLDWVQGKTLYTMRQRKVAK</sequence>
<evidence type="ECO:0000256" key="1">
    <source>
        <dbReference type="SAM" id="MobiDB-lite"/>
    </source>
</evidence>
<comment type="caution">
    <text evidence="2">The sequence shown here is derived from an EMBL/GenBank/DDBJ whole genome shotgun (WGS) entry which is preliminary data.</text>
</comment>